<evidence type="ECO:0000313" key="2">
    <source>
        <dbReference type="EMBL" id="HDX32185.1"/>
    </source>
</evidence>
<dbReference type="Pfam" id="PF01261">
    <property type="entry name" value="AP_endonuc_2"/>
    <property type="match status" value="1"/>
</dbReference>
<dbReference type="InterPro" id="IPR036237">
    <property type="entry name" value="Xyl_isomerase-like_sf"/>
</dbReference>
<keyword evidence="2" id="KW-0413">Isomerase</keyword>
<proteinExistence type="predicted"/>
<accession>A0A7C1JQL5</accession>
<dbReference type="AlphaFoldDB" id="A0A7C1JQL5"/>
<dbReference type="InterPro" id="IPR013022">
    <property type="entry name" value="Xyl_isomerase-like_TIM-brl"/>
</dbReference>
<feature type="domain" description="Xylose isomerase-like TIM barrel" evidence="1">
    <location>
        <begin position="91"/>
        <end position="271"/>
    </location>
</feature>
<sequence>MEMASLNVRTWDVPFRIGATSYVIEAGLVDNAAFLAPYVQDVQLVLFDLPDGPSNLPDKGTTNRLAEIGAQRDLSYTVHLIEDLQCRPSRQCSSADELHPSLRSAYEVIERTRTLAPWAWVAHLDGQEARASQFNLDVLREWWRQAGEAMRQVSAWTGNAKRLAIENLEGYPVDLVTPVVEQVQAGRCVDVGHLWLDGRDPTLHLRAAWRRLRVVHLHGVSDDPNQTARDHRSLALMPSLAVDSVVHLLLRNHYSGVVTLEVFGEADFWSSLEALYASIRRFFDP</sequence>
<evidence type="ECO:0000259" key="1">
    <source>
        <dbReference type="Pfam" id="PF01261"/>
    </source>
</evidence>
<organism evidence="2">
    <name type="scientific">Caldilinea aerophila</name>
    <dbReference type="NCBI Taxonomy" id="133453"/>
    <lineage>
        <taxon>Bacteria</taxon>
        <taxon>Bacillati</taxon>
        <taxon>Chloroflexota</taxon>
        <taxon>Caldilineae</taxon>
        <taxon>Caldilineales</taxon>
        <taxon>Caldilineaceae</taxon>
        <taxon>Caldilinea</taxon>
    </lineage>
</organism>
<dbReference type="Gene3D" id="3.20.20.150">
    <property type="entry name" value="Divalent-metal-dependent TIM barrel enzymes"/>
    <property type="match status" value="1"/>
</dbReference>
<gene>
    <name evidence="2" type="ORF">ENQ20_11985</name>
</gene>
<dbReference type="GO" id="GO:0016853">
    <property type="term" value="F:isomerase activity"/>
    <property type="evidence" value="ECO:0007669"/>
    <property type="project" value="UniProtKB-KW"/>
</dbReference>
<name>A0A7C1JQL5_9CHLR</name>
<dbReference type="NCBIfam" id="NF041277">
    <property type="entry name" value="coba_remo_CbiR"/>
    <property type="match status" value="1"/>
</dbReference>
<protein>
    <submittedName>
        <fullName evidence="2">Sugar phosphate isomerase/epimerase</fullName>
    </submittedName>
</protein>
<dbReference type="EMBL" id="DSMG01000119">
    <property type="protein sequence ID" value="HDX32185.1"/>
    <property type="molecule type" value="Genomic_DNA"/>
</dbReference>
<dbReference type="SUPFAM" id="SSF51658">
    <property type="entry name" value="Xylose isomerase-like"/>
    <property type="match status" value="1"/>
</dbReference>
<comment type="caution">
    <text evidence="2">The sequence shown here is derived from an EMBL/GenBank/DDBJ whole genome shotgun (WGS) entry which is preliminary data.</text>
</comment>
<reference evidence="2" key="1">
    <citation type="journal article" date="2020" name="mSystems">
        <title>Genome- and Community-Level Interaction Insights into Carbon Utilization and Element Cycling Functions of Hydrothermarchaeota in Hydrothermal Sediment.</title>
        <authorList>
            <person name="Zhou Z."/>
            <person name="Liu Y."/>
            <person name="Xu W."/>
            <person name="Pan J."/>
            <person name="Luo Z.H."/>
            <person name="Li M."/>
        </authorList>
    </citation>
    <scope>NUCLEOTIDE SEQUENCE [LARGE SCALE GENOMIC DNA]</scope>
    <source>
        <strain evidence="2">SpSt-289</strain>
    </source>
</reference>